<protein>
    <submittedName>
        <fullName evidence="1">TIGR02450 family Trp-rich protein</fullName>
    </submittedName>
</protein>
<accession>A0A515EKR6</accession>
<evidence type="ECO:0000313" key="1">
    <source>
        <dbReference type="EMBL" id="QDL53250.1"/>
    </source>
</evidence>
<evidence type="ECO:0000313" key="2">
    <source>
        <dbReference type="Proteomes" id="UP000317365"/>
    </source>
</evidence>
<gene>
    <name evidence="1" type="ORF">EXZ61_03155</name>
</gene>
<dbReference type="InterPro" id="IPR012663">
    <property type="entry name" value="CHP02450_Tryp"/>
</dbReference>
<name>A0A515EKR6_9BURK</name>
<reference evidence="2" key="1">
    <citation type="submission" date="2019-02" db="EMBL/GenBank/DDBJ databases">
        <title>Complete genome sequence of Rhodoferax sp. Gr-4.</title>
        <authorList>
            <person name="Jin L."/>
        </authorList>
    </citation>
    <scope>NUCLEOTIDE SEQUENCE [LARGE SCALE GENOMIC DNA]</scope>
    <source>
        <strain evidence="2">Gr-4</strain>
    </source>
</reference>
<dbReference type="RefSeq" id="WP_142808945.1">
    <property type="nucleotide sequence ID" value="NZ_CP036282.1"/>
</dbReference>
<reference evidence="2" key="2">
    <citation type="journal article" date="2020" name="Int. J. Syst. Evol. Microbiol.">
        <title>Genomic insights into a novel species Rhodoferax aquaticus sp. nov., isolated from freshwater.</title>
        <authorList>
            <person name="Li T."/>
            <person name="Zhuo Y."/>
            <person name="Jin C.Z."/>
            <person name="Wu X."/>
            <person name="Ko S.R."/>
            <person name="Jin F.J."/>
            <person name="Ahn C.Y."/>
            <person name="Oh H.M."/>
            <person name="Lee H.G."/>
            <person name="Jin L."/>
        </authorList>
    </citation>
    <scope>NUCLEOTIDE SEQUENCE [LARGE SCALE GENOMIC DNA]</scope>
    <source>
        <strain evidence="2">Gr-4</strain>
    </source>
</reference>
<dbReference type="KEGG" id="rhg:EXZ61_03155"/>
<proteinExistence type="predicted"/>
<dbReference type="EMBL" id="CP036282">
    <property type="protein sequence ID" value="QDL53250.1"/>
    <property type="molecule type" value="Genomic_DNA"/>
</dbReference>
<sequence>MTPLHPKKLLLTKWTAVQPVAKNKHFLVSRVIEPEPPQVKIEWVELEAVFSKTVTRIRWRELQDESLWRRGW</sequence>
<dbReference type="Proteomes" id="UP000317365">
    <property type="component" value="Chromosome"/>
</dbReference>
<dbReference type="Pfam" id="PF09493">
    <property type="entry name" value="DUF2389"/>
    <property type="match status" value="1"/>
</dbReference>
<keyword evidence="2" id="KW-1185">Reference proteome</keyword>
<dbReference type="AlphaFoldDB" id="A0A515EKR6"/>
<dbReference type="NCBIfam" id="TIGR02450">
    <property type="entry name" value="TIGR02450 family Trp-rich protein"/>
    <property type="match status" value="1"/>
</dbReference>
<organism evidence="1 2">
    <name type="scientific">Rhodoferax aquaticus</name>
    <dbReference type="NCBI Taxonomy" id="2527691"/>
    <lineage>
        <taxon>Bacteria</taxon>
        <taxon>Pseudomonadati</taxon>
        <taxon>Pseudomonadota</taxon>
        <taxon>Betaproteobacteria</taxon>
        <taxon>Burkholderiales</taxon>
        <taxon>Comamonadaceae</taxon>
        <taxon>Rhodoferax</taxon>
    </lineage>
</organism>